<evidence type="ECO:0000313" key="2">
    <source>
        <dbReference type="Proteomes" id="UP000325433"/>
    </source>
</evidence>
<proteinExistence type="predicted"/>
<sequence length="58" mass="6599">MRLRLHATHAIAGRNSGSPKIRTSFKLLIQFPSASYYFELPCLICSRRGYTSSCQFTD</sequence>
<organism evidence="1 2">
    <name type="scientific">Aspergillus transmontanensis</name>
    <dbReference type="NCBI Taxonomy" id="1034304"/>
    <lineage>
        <taxon>Eukaryota</taxon>
        <taxon>Fungi</taxon>
        <taxon>Dikarya</taxon>
        <taxon>Ascomycota</taxon>
        <taxon>Pezizomycotina</taxon>
        <taxon>Eurotiomycetes</taxon>
        <taxon>Eurotiomycetidae</taxon>
        <taxon>Eurotiales</taxon>
        <taxon>Aspergillaceae</taxon>
        <taxon>Aspergillus</taxon>
        <taxon>Aspergillus subgen. Circumdati</taxon>
    </lineage>
</organism>
<gene>
    <name evidence="1" type="ORF">BDV41DRAFT_542955</name>
</gene>
<dbReference type="EMBL" id="ML738346">
    <property type="protein sequence ID" value="KAE8311085.1"/>
    <property type="molecule type" value="Genomic_DNA"/>
</dbReference>
<evidence type="ECO:0000313" key="1">
    <source>
        <dbReference type="EMBL" id="KAE8311085.1"/>
    </source>
</evidence>
<reference evidence="2" key="1">
    <citation type="submission" date="2019-04" db="EMBL/GenBank/DDBJ databases">
        <title>Friends and foes A comparative genomics studyof 23 Aspergillus species from section Flavi.</title>
        <authorList>
            <consortium name="DOE Joint Genome Institute"/>
            <person name="Kjaerbolling I."/>
            <person name="Vesth T."/>
            <person name="Frisvad J.C."/>
            <person name="Nybo J.L."/>
            <person name="Theobald S."/>
            <person name="Kildgaard S."/>
            <person name="Isbrandt T."/>
            <person name="Kuo A."/>
            <person name="Sato A."/>
            <person name="Lyhne E.K."/>
            <person name="Kogle M.E."/>
            <person name="Wiebenga A."/>
            <person name="Kun R.S."/>
            <person name="Lubbers R.J."/>
            <person name="Makela M.R."/>
            <person name="Barry K."/>
            <person name="Chovatia M."/>
            <person name="Clum A."/>
            <person name="Daum C."/>
            <person name="Haridas S."/>
            <person name="He G."/>
            <person name="LaButti K."/>
            <person name="Lipzen A."/>
            <person name="Mondo S."/>
            <person name="Riley R."/>
            <person name="Salamov A."/>
            <person name="Simmons B.A."/>
            <person name="Magnuson J.K."/>
            <person name="Henrissat B."/>
            <person name="Mortensen U.H."/>
            <person name="Larsen T.O."/>
            <person name="Devries R.P."/>
            <person name="Grigoriev I.V."/>
            <person name="Machida M."/>
            <person name="Baker S.E."/>
            <person name="Andersen M.R."/>
        </authorList>
    </citation>
    <scope>NUCLEOTIDE SEQUENCE [LARGE SCALE GENOMIC DNA]</scope>
    <source>
        <strain evidence="2">CBS 130015</strain>
    </source>
</reference>
<dbReference type="AlphaFoldDB" id="A0A5N6VRB8"/>
<keyword evidence="2" id="KW-1185">Reference proteome</keyword>
<protein>
    <submittedName>
        <fullName evidence="1">Uncharacterized protein</fullName>
    </submittedName>
</protein>
<name>A0A5N6VRB8_9EURO</name>
<accession>A0A5N6VRB8</accession>
<dbReference type="Proteomes" id="UP000325433">
    <property type="component" value="Unassembled WGS sequence"/>
</dbReference>